<dbReference type="RefSeq" id="XP_064855706.1">
    <property type="nucleotide sequence ID" value="XM_064999634.1"/>
</dbReference>
<organism evidence="10 11">
    <name type="scientific">Saccharomycopsis crataegensis</name>
    <dbReference type="NCBI Taxonomy" id="43959"/>
    <lineage>
        <taxon>Eukaryota</taxon>
        <taxon>Fungi</taxon>
        <taxon>Dikarya</taxon>
        <taxon>Ascomycota</taxon>
        <taxon>Saccharomycotina</taxon>
        <taxon>Saccharomycetes</taxon>
        <taxon>Saccharomycopsidaceae</taxon>
        <taxon>Saccharomycopsis</taxon>
    </lineage>
</organism>
<evidence type="ECO:0000259" key="8">
    <source>
        <dbReference type="SMART" id="SM01070"/>
    </source>
</evidence>
<dbReference type="GO" id="GO:0006457">
    <property type="term" value="P:protein folding"/>
    <property type="evidence" value="ECO:0007669"/>
    <property type="project" value="TreeGrafter"/>
</dbReference>
<feature type="domain" description="Cdc37 N-terminal" evidence="9">
    <location>
        <begin position="2"/>
        <end position="177"/>
    </location>
</feature>
<feature type="domain" description="Cdc37 Hsp90 binding" evidence="8">
    <location>
        <begin position="180"/>
        <end position="359"/>
    </location>
</feature>
<gene>
    <name evidence="10" type="ORF">DASC09_060500</name>
</gene>
<evidence type="ECO:0000256" key="2">
    <source>
        <dbReference type="ARBA" id="ARBA00006222"/>
    </source>
</evidence>
<keyword evidence="11" id="KW-1185">Reference proteome</keyword>
<proteinExistence type="inferred from homology"/>
<dbReference type="SMART" id="SM01069">
    <property type="entry name" value="CDC37_C"/>
    <property type="match status" value="2"/>
</dbReference>
<dbReference type="AlphaFoldDB" id="A0AAV5QVH9"/>
<dbReference type="Proteomes" id="UP001360560">
    <property type="component" value="Unassembled WGS sequence"/>
</dbReference>
<protein>
    <recommendedName>
        <fullName evidence="5">Hsp90 chaperone protein kinase-targeting subunit</fullName>
    </recommendedName>
</protein>
<feature type="domain" description="Cdc37 C-terminal" evidence="7">
    <location>
        <begin position="374"/>
        <end position="464"/>
    </location>
</feature>
<dbReference type="GO" id="GO:0051082">
    <property type="term" value="F:unfolded protein binding"/>
    <property type="evidence" value="ECO:0007669"/>
    <property type="project" value="TreeGrafter"/>
</dbReference>
<evidence type="ECO:0000313" key="11">
    <source>
        <dbReference type="Proteomes" id="UP001360560"/>
    </source>
</evidence>
<evidence type="ECO:0000313" key="10">
    <source>
        <dbReference type="EMBL" id="GMM38711.1"/>
    </source>
</evidence>
<comment type="similarity">
    <text evidence="2">Belongs to the CDC37 family.</text>
</comment>
<dbReference type="GO" id="GO:0031072">
    <property type="term" value="F:heat shock protein binding"/>
    <property type="evidence" value="ECO:0007669"/>
    <property type="project" value="TreeGrafter"/>
</dbReference>
<dbReference type="PANTHER" id="PTHR12800:SF4">
    <property type="entry name" value="HSP90 CO-CHAPERONE CDC37"/>
    <property type="match status" value="1"/>
</dbReference>
<dbReference type="InterPro" id="IPR013874">
    <property type="entry name" value="Cdc37_Hsp90-bd"/>
</dbReference>
<dbReference type="InterPro" id="IPR038189">
    <property type="entry name" value="Cdc37_Hsp90-bd_sf"/>
</dbReference>
<reference evidence="10 11" key="1">
    <citation type="journal article" date="2023" name="Elife">
        <title>Identification of key yeast species and microbe-microbe interactions impacting larval growth of Drosophila in the wild.</title>
        <authorList>
            <person name="Mure A."/>
            <person name="Sugiura Y."/>
            <person name="Maeda R."/>
            <person name="Honda K."/>
            <person name="Sakurai N."/>
            <person name="Takahashi Y."/>
            <person name="Watada M."/>
            <person name="Katoh T."/>
            <person name="Gotoh A."/>
            <person name="Gotoh Y."/>
            <person name="Taniguchi I."/>
            <person name="Nakamura K."/>
            <person name="Hayashi T."/>
            <person name="Katayama T."/>
            <person name="Uemura T."/>
            <person name="Hattori Y."/>
        </authorList>
    </citation>
    <scope>NUCLEOTIDE SEQUENCE [LARGE SCALE GENOMIC DNA]</scope>
    <source>
        <strain evidence="10 11">SC-9</strain>
    </source>
</reference>
<dbReference type="Pfam" id="PF08565">
    <property type="entry name" value="CDC37_M"/>
    <property type="match status" value="1"/>
</dbReference>
<dbReference type="InterPro" id="IPR013873">
    <property type="entry name" value="Cdc37_C"/>
</dbReference>
<evidence type="ECO:0000259" key="7">
    <source>
        <dbReference type="SMART" id="SM01069"/>
    </source>
</evidence>
<dbReference type="GO" id="GO:0019901">
    <property type="term" value="F:protein kinase binding"/>
    <property type="evidence" value="ECO:0007669"/>
    <property type="project" value="InterPro"/>
</dbReference>
<dbReference type="GO" id="GO:0051087">
    <property type="term" value="F:protein-folding chaperone binding"/>
    <property type="evidence" value="ECO:0007669"/>
    <property type="project" value="TreeGrafter"/>
</dbReference>
<dbReference type="InterPro" id="IPR004918">
    <property type="entry name" value="Cdc37"/>
</dbReference>
<dbReference type="Gene3D" id="1.20.58.610">
    <property type="entry name" value="Cdc37, Hsp90 binding domain"/>
    <property type="match status" value="1"/>
</dbReference>
<dbReference type="SMART" id="SM01070">
    <property type="entry name" value="CDC37_M"/>
    <property type="match status" value="1"/>
</dbReference>
<sequence length="542" mass="62314">MPIDYSKWDKLEVSDDSDVEVHPNVDKKSFIRMKQRQIHDERIKRDQDIKILTTQNNMYVHLNKRVDSMLKEMNDAELLSESKRNKYLEARFDATEKSNEEGLEDGPTYNEMIEDLYTQIFSDNKVTDGTHLRQLVLEHRKKIDDVSARNNEKLATLLEEKKNHITSDDIHTGFDSFYSNKDQVKKQSDAEKKNTVTKKQTVTQIETLNSPTIEQQKKTEREELEDLETYPETDAFGKIHMKDYTDSAKFLRSNPFIVSVQQKDALMMKAFDYQLKDDGKTAKNIVHQALMIQYISDLAKDSKSIEKIESAIGMFFGKMLQDNSLLMKELENTYNHIKNRCEILKKDNAGIADDQAQEEQIQLKSMDPNSQLTVSIPNPDTEADKYEEFLKLPVAMQDAVKTKSLDEINKVFASLKIEESESILDIFEKSGVIGVQAVLENEEEWDKLKDNQQPSIELRSTDPSAELVILKPDESKPEQYAEFLKLPEEMQKAVLSESLDAVNKVFADHISSEDAESVLQCLEGAGVLALLRKQHNLEDEID</sequence>
<evidence type="ECO:0000256" key="1">
    <source>
        <dbReference type="ARBA" id="ARBA00004496"/>
    </source>
</evidence>
<dbReference type="InterPro" id="IPR013855">
    <property type="entry name" value="Cdc37_N_dom"/>
</dbReference>
<feature type="coiled-coil region" evidence="6">
    <location>
        <begin position="320"/>
        <end position="347"/>
    </location>
</feature>
<keyword evidence="6" id="KW-0175">Coiled coil</keyword>
<feature type="domain" description="Cdc37 C-terminal" evidence="7">
    <location>
        <begin position="469"/>
        <end position="540"/>
    </location>
</feature>
<dbReference type="Pfam" id="PF08564">
    <property type="entry name" value="CDC37_C"/>
    <property type="match status" value="2"/>
</dbReference>
<dbReference type="SMART" id="SM01071">
    <property type="entry name" value="CDC37_N"/>
    <property type="match status" value="1"/>
</dbReference>
<comment type="caution">
    <text evidence="10">The sequence shown here is derived from an EMBL/GenBank/DDBJ whole genome shotgun (WGS) entry which is preliminary data.</text>
</comment>
<keyword evidence="3" id="KW-0963">Cytoplasm</keyword>
<dbReference type="GO" id="GO:0005737">
    <property type="term" value="C:cytoplasm"/>
    <property type="evidence" value="ECO:0007669"/>
    <property type="project" value="UniProtKB-SubCell"/>
</dbReference>
<dbReference type="SUPFAM" id="SSF101391">
    <property type="entry name" value="Hsp90 co-chaperone CDC37"/>
    <property type="match status" value="2"/>
</dbReference>
<evidence type="ECO:0000256" key="3">
    <source>
        <dbReference type="ARBA" id="ARBA00022490"/>
    </source>
</evidence>
<evidence type="ECO:0000256" key="6">
    <source>
        <dbReference type="SAM" id="Coils"/>
    </source>
</evidence>
<dbReference type="PANTHER" id="PTHR12800">
    <property type="entry name" value="CDC37-RELATED"/>
    <property type="match status" value="1"/>
</dbReference>
<dbReference type="GO" id="GO:0050821">
    <property type="term" value="P:protein stabilization"/>
    <property type="evidence" value="ECO:0007669"/>
    <property type="project" value="TreeGrafter"/>
</dbReference>
<keyword evidence="4" id="KW-0143">Chaperone</keyword>
<evidence type="ECO:0000256" key="5">
    <source>
        <dbReference type="ARBA" id="ARBA00031396"/>
    </source>
</evidence>
<dbReference type="Pfam" id="PF03234">
    <property type="entry name" value="CDC37_N"/>
    <property type="match status" value="1"/>
</dbReference>
<comment type="subcellular location">
    <subcellularLocation>
        <location evidence="1">Cytoplasm</location>
    </subcellularLocation>
</comment>
<dbReference type="EMBL" id="BTFZ01000020">
    <property type="protein sequence ID" value="GMM38711.1"/>
    <property type="molecule type" value="Genomic_DNA"/>
</dbReference>
<evidence type="ECO:0000256" key="4">
    <source>
        <dbReference type="ARBA" id="ARBA00023186"/>
    </source>
</evidence>
<evidence type="ECO:0000259" key="9">
    <source>
        <dbReference type="SMART" id="SM01071"/>
    </source>
</evidence>
<dbReference type="GeneID" id="90076699"/>
<name>A0AAV5QVH9_9ASCO</name>
<accession>A0AAV5QVH9</accession>